<organism evidence="2 3">
    <name type="scientific">Marmota monax</name>
    <name type="common">Woodchuck</name>
    <dbReference type="NCBI Taxonomy" id="9995"/>
    <lineage>
        <taxon>Eukaryota</taxon>
        <taxon>Metazoa</taxon>
        <taxon>Chordata</taxon>
        <taxon>Craniata</taxon>
        <taxon>Vertebrata</taxon>
        <taxon>Euteleostomi</taxon>
        <taxon>Mammalia</taxon>
        <taxon>Eutheria</taxon>
        <taxon>Euarchontoglires</taxon>
        <taxon>Glires</taxon>
        <taxon>Rodentia</taxon>
        <taxon>Sciuromorpha</taxon>
        <taxon>Sciuridae</taxon>
        <taxon>Xerinae</taxon>
        <taxon>Marmotini</taxon>
        <taxon>Marmota</taxon>
    </lineage>
</organism>
<evidence type="ECO:0000313" key="3">
    <source>
        <dbReference type="Proteomes" id="UP000335636"/>
    </source>
</evidence>
<dbReference type="Pfam" id="PF15132">
    <property type="entry name" value="DUF4568"/>
    <property type="match status" value="1"/>
</dbReference>
<dbReference type="EMBL" id="WJEC01007766">
    <property type="protein sequence ID" value="KAF7468218.1"/>
    <property type="molecule type" value="Genomic_DNA"/>
</dbReference>
<dbReference type="Proteomes" id="UP000335636">
    <property type="component" value="Unassembled WGS sequence"/>
</dbReference>
<dbReference type="InterPro" id="IPR027919">
    <property type="entry name" value="DUF4568"/>
</dbReference>
<dbReference type="EMBL" id="CABDUW010000003">
    <property type="protein sequence ID" value="VTJ51361.1"/>
    <property type="molecule type" value="Genomic_DNA"/>
</dbReference>
<dbReference type="AlphaFoldDB" id="A0A5E4A3T9"/>
<evidence type="ECO:0000313" key="2">
    <source>
        <dbReference type="EMBL" id="VTJ51361.1"/>
    </source>
</evidence>
<reference evidence="1" key="2">
    <citation type="submission" date="2020-08" db="EMBL/GenBank/DDBJ databases">
        <authorList>
            <person name="Shumante A."/>
            <person name="Zimin A.V."/>
            <person name="Puiu D."/>
            <person name="Salzberg S.L."/>
        </authorList>
    </citation>
    <scope>NUCLEOTIDE SEQUENCE</scope>
    <source>
        <strain evidence="1">WC2-LM</strain>
        <tissue evidence="1">Liver</tissue>
    </source>
</reference>
<sequence>MVRFCIPKATKTCACPCHHFGGRLPLPRTKAVMPYWVPRGLRSQRKVVRKQRNLKALQDTPLDVRSRHNRWRICSNGRPLAKWQRLQAIEQDELLALGRAVGPPAPFPTLLQALLRVVMSMR</sequence>
<dbReference type="PANTHER" id="PTHR14693">
    <property type="entry name" value="RIKEN CDNA 1700018B08"/>
    <property type="match status" value="1"/>
</dbReference>
<gene>
    <name evidence="1" type="ORF">GHT09_015533</name>
    <name evidence="2" type="ORF">MONAX_5E024507</name>
</gene>
<evidence type="ECO:0000313" key="1">
    <source>
        <dbReference type="EMBL" id="KAF7468218.1"/>
    </source>
</evidence>
<keyword evidence="3" id="KW-1185">Reference proteome</keyword>
<proteinExistence type="predicted"/>
<accession>A0A5E4A3T9</accession>
<reference evidence="2 3" key="1">
    <citation type="submission" date="2019-04" db="EMBL/GenBank/DDBJ databases">
        <authorList>
            <person name="Alioto T."/>
            <person name="Alioto T."/>
        </authorList>
    </citation>
    <scope>NUCLEOTIDE SEQUENCE [LARGE SCALE GENOMIC DNA]</scope>
</reference>
<dbReference type="PANTHER" id="PTHR14693:SF0">
    <property type="entry name" value="RIKEN CDNA 1700018B08 GENE"/>
    <property type="match status" value="1"/>
</dbReference>
<dbReference type="Proteomes" id="UP000662637">
    <property type="component" value="Unassembled WGS sequence"/>
</dbReference>
<protein>
    <submittedName>
        <fullName evidence="2">Uncharacterized protein</fullName>
    </submittedName>
</protein>
<name>A0A5E4A3T9_MARMO</name>